<dbReference type="RefSeq" id="WP_013018128.1">
    <property type="nucleotide sequence ID" value="NC_013947.1"/>
</dbReference>
<keyword evidence="1" id="KW-0812">Transmembrane</keyword>
<feature type="transmembrane region" description="Helical" evidence="1">
    <location>
        <begin position="102"/>
        <end position="121"/>
    </location>
</feature>
<dbReference type="KEGG" id="sna:Snas_2882"/>
<evidence type="ECO:0000313" key="3">
    <source>
        <dbReference type="Proteomes" id="UP000000844"/>
    </source>
</evidence>
<name>D3Q8I3_STANL</name>
<evidence type="ECO:0000313" key="2">
    <source>
        <dbReference type="EMBL" id="ADD42557.1"/>
    </source>
</evidence>
<keyword evidence="1" id="KW-0472">Membrane</keyword>
<sequence length="205" mass="22224">MDVLDKHPWLIVVAVLALVAYLIVRRLSGEPLNARDLCGPPLILTGIGVYEVLKADGLNPADYAWAAGGVVIGIGFGALRGSTVRLFVKNGVLWQRYTGRTFVVWIVSLVASGGFALLAKFAGMHPEARPTTLAIGIGLLGEMAVVGLRALASGQRFSPESRDRHAVVHDHMRQTLRGEAKREDIAPMTLRDSFNTVTGRTRDER</sequence>
<gene>
    <name evidence="2" type="ordered locus">Snas_2882</name>
</gene>
<dbReference type="HOGENOM" id="CLU_108948_1_0_11"/>
<feature type="transmembrane region" description="Helical" evidence="1">
    <location>
        <begin position="63"/>
        <end position="81"/>
    </location>
</feature>
<feature type="transmembrane region" description="Helical" evidence="1">
    <location>
        <begin position="133"/>
        <end position="152"/>
    </location>
</feature>
<dbReference type="Proteomes" id="UP000000844">
    <property type="component" value="Chromosome"/>
</dbReference>
<dbReference type="AlphaFoldDB" id="D3Q8I3"/>
<protein>
    <recommendedName>
        <fullName evidence="4">DUF1453 domain-containing protein</fullName>
    </recommendedName>
</protein>
<evidence type="ECO:0000256" key="1">
    <source>
        <dbReference type="SAM" id="Phobius"/>
    </source>
</evidence>
<dbReference type="EMBL" id="CP001778">
    <property type="protein sequence ID" value="ADD42557.1"/>
    <property type="molecule type" value="Genomic_DNA"/>
</dbReference>
<keyword evidence="1" id="KW-1133">Transmembrane helix</keyword>
<accession>D3Q8I3</accession>
<feature type="transmembrane region" description="Helical" evidence="1">
    <location>
        <begin position="7"/>
        <end position="24"/>
    </location>
</feature>
<reference evidence="2 3" key="1">
    <citation type="journal article" date="2009" name="Stand. Genomic Sci.">
        <title>Complete genome sequence of Stackebrandtia nassauensis type strain (LLR-40K-21).</title>
        <authorList>
            <person name="Munk C."/>
            <person name="Lapidus A."/>
            <person name="Copeland A."/>
            <person name="Jando M."/>
            <person name="Mayilraj S."/>
            <person name="Glavina Del Rio T."/>
            <person name="Nolan M."/>
            <person name="Chen F."/>
            <person name="Lucas S."/>
            <person name="Tice H."/>
            <person name="Cheng J.F."/>
            <person name="Han C."/>
            <person name="Detter J.C."/>
            <person name="Bruce D."/>
            <person name="Goodwin L."/>
            <person name="Chain P."/>
            <person name="Pitluck S."/>
            <person name="Goker M."/>
            <person name="Ovchinikova G."/>
            <person name="Pati A."/>
            <person name="Ivanova N."/>
            <person name="Mavromatis K."/>
            <person name="Chen A."/>
            <person name="Palaniappan K."/>
            <person name="Land M."/>
            <person name="Hauser L."/>
            <person name="Chang Y.J."/>
            <person name="Jeffries C.D."/>
            <person name="Bristow J."/>
            <person name="Eisen J.A."/>
            <person name="Markowitz V."/>
            <person name="Hugenholtz P."/>
            <person name="Kyrpides N.C."/>
            <person name="Klenk H.P."/>
        </authorList>
    </citation>
    <scope>NUCLEOTIDE SEQUENCE [LARGE SCALE GENOMIC DNA]</scope>
    <source>
        <strain evidence="3">DSM 44728 / CIP 108903 / NRRL B-16338 / NBRC 102104 / LLR-40K-21</strain>
    </source>
</reference>
<keyword evidence="3" id="KW-1185">Reference proteome</keyword>
<proteinExistence type="predicted"/>
<organism evidence="2 3">
    <name type="scientific">Stackebrandtia nassauensis (strain DSM 44728 / CIP 108903 / NRRL B-16338 / NBRC 102104 / LLR-40K-21)</name>
    <dbReference type="NCBI Taxonomy" id="446470"/>
    <lineage>
        <taxon>Bacteria</taxon>
        <taxon>Bacillati</taxon>
        <taxon>Actinomycetota</taxon>
        <taxon>Actinomycetes</taxon>
        <taxon>Glycomycetales</taxon>
        <taxon>Glycomycetaceae</taxon>
        <taxon>Stackebrandtia</taxon>
    </lineage>
</organism>
<dbReference type="eggNOG" id="COG0697">
    <property type="taxonomic scope" value="Bacteria"/>
</dbReference>
<evidence type="ECO:0008006" key="4">
    <source>
        <dbReference type="Google" id="ProtNLM"/>
    </source>
</evidence>